<keyword evidence="1" id="KW-1133">Transmembrane helix</keyword>
<feature type="transmembrane region" description="Helical" evidence="1">
    <location>
        <begin position="20"/>
        <end position="43"/>
    </location>
</feature>
<feature type="transmembrane region" description="Helical" evidence="1">
    <location>
        <begin position="122"/>
        <end position="140"/>
    </location>
</feature>
<proteinExistence type="predicted"/>
<dbReference type="AlphaFoldDB" id="A0A3M7TZC1"/>
<keyword evidence="1" id="KW-0812">Transmembrane</keyword>
<feature type="transmembrane region" description="Helical" evidence="1">
    <location>
        <begin position="71"/>
        <end position="101"/>
    </location>
</feature>
<protein>
    <submittedName>
        <fullName evidence="2">DUF2254 domain-containing protein</fullName>
    </submittedName>
</protein>
<comment type="caution">
    <text evidence="2">The sequence shown here is derived from an EMBL/GenBank/DDBJ whole genome shotgun (WGS) entry which is preliminary data.</text>
</comment>
<keyword evidence="1" id="KW-0472">Membrane</keyword>
<keyword evidence="3" id="KW-1185">Reference proteome</keyword>
<sequence>MPTLLNKREHEVGVLTRVWLFIRASYWFIPAIYGIIAIILAFLSHQIDQYLWGNPQLLDSIPPLFLSDFDLAYTLLGTIAASILTMTSISFSSILVVMTTYVTQFSPRSLQNFITDPHTQRILGVFISGFVYAIVLLLLTKQQAGITDVDVLISPVIAVLFAIISVGFFVFFVHHVAKWIQIRNLIESIYNDTIKVMDKFWENQKDVKPDDPWEDWEGEEILDKPCTQVKSRKSGYVQWIDLDGLKKQAEEDETIVELLYSHGDYLAGGLVVMNVYGDKKQVSEGNYSKRVIIGTERESIQDIRYGIVKLVEISVRSLSPGVNDPFTAIEGIKHLGHMLSALCKKAYLENYVHDSKRNVRVLKKVYEFKDYLYQSYFQIRHYGSSDSAILAAILDSLYEISTHGSDMIKKDVWSFTEYVIEGMEHHTFLDWDLSRLQEKLDRIAVISAPGRKDHVRLRQPKKGFDEHE</sequence>
<dbReference type="Proteomes" id="UP000278746">
    <property type="component" value="Unassembled WGS sequence"/>
</dbReference>
<evidence type="ECO:0000313" key="3">
    <source>
        <dbReference type="Proteomes" id="UP000278746"/>
    </source>
</evidence>
<dbReference type="Pfam" id="PF10011">
    <property type="entry name" value="DUF2254"/>
    <property type="match status" value="1"/>
</dbReference>
<gene>
    <name evidence="2" type="ORF">EBO34_09355</name>
</gene>
<accession>A0A3M7TZC1</accession>
<evidence type="ECO:0000256" key="1">
    <source>
        <dbReference type="SAM" id="Phobius"/>
    </source>
</evidence>
<dbReference type="OrthoDB" id="2955631at2"/>
<feature type="transmembrane region" description="Helical" evidence="1">
    <location>
        <begin position="152"/>
        <end position="173"/>
    </location>
</feature>
<dbReference type="EMBL" id="RHIB01000001">
    <property type="protein sequence ID" value="RNA70114.1"/>
    <property type="molecule type" value="Genomic_DNA"/>
</dbReference>
<reference evidence="2 3" key="1">
    <citation type="submission" date="2018-10" db="EMBL/GenBank/DDBJ databases">
        <title>Bacillus Keqinensis sp. nov., a moderately halophilic bacterium isolated from a saline-alkaline lake.</title>
        <authorList>
            <person name="Wang H."/>
        </authorList>
    </citation>
    <scope>NUCLEOTIDE SEQUENCE [LARGE SCALE GENOMIC DNA]</scope>
    <source>
        <strain evidence="2 3">KQ-3</strain>
    </source>
</reference>
<name>A0A3M7TZC1_9BACI</name>
<evidence type="ECO:0000313" key="2">
    <source>
        <dbReference type="EMBL" id="RNA70114.1"/>
    </source>
</evidence>
<dbReference type="InterPro" id="IPR018723">
    <property type="entry name" value="DUF2254_membrane"/>
</dbReference>
<organism evidence="2 3">
    <name type="scientific">Alteribacter keqinensis</name>
    <dbReference type="NCBI Taxonomy" id="2483800"/>
    <lineage>
        <taxon>Bacteria</taxon>
        <taxon>Bacillati</taxon>
        <taxon>Bacillota</taxon>
        <taxon>Bacilli</taxon>
        <taxon>Bacillales</taxon>
        <taxon>Bacillaceae</taxon>
        <taxon>Alteribacter</taxon>
    </lineage>
</organism>